<evidence type="ECO:0000256" key="9">
    <source>
        <dbReference type="ARBA" id="ARBA00023274"/>
    </source>
</evidence>
<evidence type="ECO:0000256" key="10">
    <source>
        <dbReference type="SAM" id="MobiDB-lite"/>
    </source>
</evidence>
<feature type="compositionally biased region" description="Polar residues" evidence="10">
    <location>
        <begin position="1019"/>
        <end position="1046"/>
    </location>
</feature>
<evidence type="ECO:0000313" key="12">
    <source>
        <dbReference type="EMBL" id="QRW27352.1"/>
    </source>
</evidence>
<dbReference type="InterPro" id="IPR021131">
    <property type="entry name" value="Ribosomal_uL15/eL18"/>
</dbReference>
<dbReference type="GO" id="GO:0004674">
    <property type="term" value="F:protein serine/threonine kinase activity"/>
    <property type="evidence" value="ECO:0007669"/>
    <property type="project" value="UniProtKB-KW"/>
</dbReference>
<feature type="region of interest" description="Disordered" evidence="10">
    <location>
        <begin position="15"/>
        <end position="74"/>
    </location>
</feature>
<evidence type="ECO:0000256" key="5">
    <source>
        <dbReference type="ARBA" id="ARBA00022741"/>
    </source>
</evidence>
<feature type="compositionally biased region" description="Low complexity" evidence="10">
    <location>
        <begin position="768"/>
        <end position="783"/>
    </location>
</feature>
<name>A0A8H8PAP8_9AGAM</name>
<dbReference type="PANTHER" id="PTHR24058:SF22">
    <property type="entry name" value="DUAL SPECIFICITY TYROSINE-PHOSPHORYLATION-REGULATED KINASE 4"/>
    <property type="match status" value="1"/>
</dbReference>
<feature type="compositionally biased region" description="Low complexity" evidence="10">
    <location>
        <begin position="933"/>
        <end position="945"/>
    </location>
</feature>
<feature type="region of interest" description="Disordered" evidence="10">
    <location>
        <begin position="1661"/>
        <end position="1693"/>
    </location>
</feature>
<feature type="compositionally biased region" description="Polar residues" evidence="10">
    <location>
        <begin position="595"/>
        <end position="607"/>
    </location>
</feature>
<keyword evidence="9" id="KW-0687">Ribonucleoprotein</keyword>
<dbReference type="PROSITE" id="PS50011">
    <property type="entry name" value="PROTEIN_KINASE_DOM"/>
    <property type="match status" value="1"/>
</dbReference>
<feature type="compositionally biased region" description="Gly residues" evidence="10">
    <location>
        <begin position="31"/>
        <end position="42"/>
    </location>
</feature>
<feature type="compositionally biased region" description="Polar residues" evidence="10">
    <location>
        <begin position="970"/>
        <end position="982"/>
    </location>
</feature>
<evidence type="ECO:0000256" key="3">
    <source>
        <dbReference type="ARBA" id="ARBA00022527"/>
    </source>
</evidence>
<feature type="compositionally biased region" description="Basic and acidic residues" evidence="10">
    <location>
        <begin position="689"/>
        <end position="699"/>
    </location>
</feature>
<feature type="compositionally biased region" description="Basic and acidic residues" evidence="10">
    <location>
        <begin position="637"/>
        <end position="650"/>
    </location>
</feature>
<dbReference type="GO" id="GO:0005737">
    <property type="term" value="C:cytoplasm"/>
    <property type="evidence" value="ECO:0007669"/>
    <property type="project" value="TreeGrafter"/>
</dbReference>
<feature type="compositionally biased region" description="Basic residues" evidence="10">
    <location>
        <begin position="1309"/>
        <end position="1320"/>
    </location>
</feature>
<evidence type="ECO:0000256" key="7">
    <source>
        <dbReference type="ARBA" id="ARBA00022840"/>
    </source>
</evidence>
<feature type="domain" description="Protein kinase" evidence="11">
    <location>
        <begin position="1809"/>
        <end position="2096"/>
    </location>
</feature>
<feature type="compositionally biased region" description="Low complexity" evidence="10">
    <location>
        <begin position="1248"/>
        <end position="1259"/>
    </location>
</feature>
<dbReference type="GO" id="GO:0005856">
    <property type="term" value="C:cytoskeleton"/>
    <property type="evidence" value="ECO:0007669"/>
    <property type="project" value="TreeGrafter"/>
</dbReference>
<dbReference type="InterPro" id="IPR050494">
    <property type="entry name" value="Ser_Thr_dual-spec_kinase"/>
</dbReference>
<dbReference type="Gene3D" id="3.100.10.10">
    <property type="match status" value="1"/>
</dbReference>
<feature type="compositionally biased region" description="Pro residues" evidence="10">
    <location>
        <begin position="720"/>
        <end position="729"/>
    </location>
</feature>
<protein>
    <submittedName>
        <fullName evidence="12">Dual-specificity tyrosine-(Y)-phosphorylation regulated kinase</fullName>
    </submittedName>
</protein>
<feature type="compositionally biased region" description="Polar residues" evidence="10">
    <location>
        <begin position="2188"/>
        <end position="2207"/>
    </location>
</feature>
<dbReference type="GO" id="GO:0005524">
    <property type="term" value="F:ATP binding"/>
    <property type="evidence" value="ECO:0007669"/>
    <property type="project" value="UniProtKB-KW"/>
</dbReference>
<evidence type="ECO:0000256" key="4">
    <source>
        <dbReference type="ARBA" id="ARBA00022679"/>
    </source>
</evidence>
<feature type="compositionally biased region" description="Polar residues" evidence="10">
    <location>
        <begin position="294"/>
        <end position="304"/>
    </location>
</feature>
<evidence type="ECO:0000313" key="13">
    <source>
        <dbReference type="Proteomes" id="UP000650533"/>
    </source>
</evidence>
<dbReference type="Pfam" id="PF00828">
    <property type="entry name" value="Ribosomal_L27A"/>
    <property type="match status" value="1"/>
</dbReference>
<dbReference type="EMBL" id="CP059673">
    <property type="protein sequence ID" value="QRW27352.1"/>
    <property type="molecule type" value="Genomic_DNA"/>
</dbReference>
<dbReference type="KEGG" id="rsx:RhiXN_01947"/>
<sequence>MLGLVRGMASVGLDSLAPARGSTHQPKRLGRGQGSGRGGTSGRGHKGQKARSGNGKPKVGFEGGQTPISRRFPKRGFFNQTGKTWAPVNLERIQSWIDQGRLTSSPTHPITARELLLSGCVHGVHDGVKLLGDGAEFLKTAIHIEPSRASQSAIKAVEALGGSVKCIYYNPLALRDLVKGRTDRKRAAPTRKSDIEWYSSWKNRGYMATPQTAEEVKVAKKAIFAGPGPRVRLKMSRSSPPPTSLRRPSGTFRTSVLGNHIAAPPPPPEPSEADIEPRRQERKSSRHSIRIETGSANPPSNARLNTEDKTRPTSVASSEFDPYYFSTHSPNQSRRASIAPEETPPDAVQEHQSTVKARNRLSINRTSLLIPDTPARDPASIDRRGLVGVGELATPRWTVARDARVVSHGHHEHHQDGIHPPHTPGEEVPNSPWTIEAIEASDSGDGRLLSTKFPRSGLATSSRTSLSSSVSASHRQDSGQPPLPQIESSMHKSVKPKMSMTEESGGEEILYKPPPRKPAARPSVSSISGKRLSGVYAHYRDGAGSSVDIVPSPIDVSEQPSPSTGSALLPPPSAYGQQTFPKARKRTSDEFAMDQSGTLISKTTGSAIVNPGAAEREKEREDKISRRRSLGVGVPTKSDRTPGKERRRGESIALGMSSTKSPPASATPRVTGDKHARQASASSTSSFHDITHPRRHDFSHLPPSPSTSSIQHFMRHGTAPPAPNTPPLPSHQSSPAVAHSLLRGTQEGWAALEDSSTAEALRKLDGLSGKSVRARSSVGSSSRPNTPGNNKTGRLSHAGSKEQLGSIVGQEADPPPPPEQVVAANTGAAENRRAGTGRQERGLVWVRQLRSEVQPLPQLSPVPQQQGPVTRPLFLLQQAPPQCPSPAASYEEIVQAATPEEEGSGADIPPVPPLPKDLSAYRTPPTAVGIVFPTSSSADDGGASTDDPDRTVVFPSMTITSPTSPPVAQRQPSKKWSFSNALNLRLPGSAGSPKELGLHIGPGTPGKEKEQWTSKGEQHQPTSQKDAYSQHSISQRTPRSQGSVSFSAGHGEIDASESPSDSSPLTGGGGSLENWTAVEHEYSPGAHDFSPSAPASAMGEYHSFSRVMESAHNYPKTPDANTQAFPRTPETARTQAYPRTPQGSHLSAVPEGSVRHGPRTPDGHASEAQSMSSSSTLDTAAQVVSSPSPKVPRRLTPSSIPFFRRSSSHSIHQGTQPITISHRHQQRDREGSVSPTFPMPQSLTHQASSHSVSSMASESGFSQSGYSGVSGPPSASKKTSVLNLGSLLKGSSSRKSMGGSGDKSDANKSGRKKRGKRRTTRSAARAEFRRLWEEKGQGQSTTVLQRTLDYILIWANLDHLVCGCKAGIKASEPPTNADVESTGVYCSTCGQPQVQQLAFVCDPSNAFVFQPLAASPASNMSKASDASLRSTRHHLPTIAGSPSVGTGGQHSKEREGVSAMSNVTVKDTPTKIPRMSTHRTPVHASPIKPGLNPFSIPLVGSRRTSLNVTGLGTAQQSAQTPSRDTSPSGQSSNTNEFGMVSSNETPKPHFAGASQSVNHRSSVRASPQSVSRVPRQSLVNLPITTGNSSSSSSAATPSAKKSSHPVSLSSLRKFSNNSTSVSAGSTSNGGAKESHHSRLSILSPTKLKFLSPKVNLPVTRVTDTSSRSIVPGTPSSSRQSLSTPSPVPQEVDDEEVAGDEEMMAYIKRLHARKLAAGAKREELEDMLKFPEPIPPKAGLSPADLLASSQNDYLCQYERKEVMDFERAYYVGQGSKKNMATLDHSTNNYGYDDERGDYLVIKHDHLAYRYEIIDTLGKGSFGQVLQCRDHCTGLSVGIKIIRNKKRFHHQALVEIKILESLKKWDPEEKSHVLKMNEYFTFRNHLCIVTELLSINLYELIKANGFAGFTTALIRRFTTQMLASLVLMRQHRIVHCDLKPESALKVIDFGSSCFEHEKVYTYIQSRFYRSPEVILGMNYHMAIDMWSLGCILAELYTGFPIFPGENEQEQLACIMEVLGVPDKDLVNRSSRKRLFFESNGQPRPVVNSKGRRRRPGSKTLAQVLRCDDELFIDFIAKCLIWDPERRLKPQPALRHPFITAGRRPKITSPAPAISSRHIFTPSSSTSTVTSSRSKPHATPQKSQIGAPTLSSRIARVPASSTNASVPQTPTSASHTTNQGTTPSHRYRVPASSSYSSRTLAPTSSNGYAQ</sequence>
<feature type="region of interest" description="Disordered" evidence="10">
    <location>
        <begin position="1510"/>
        <end position="1639"/>
    </location>
</feature>
<proteinExistence type="inferred from homology"/>
<evidence type="ECO:0000259" key="11">
    <source>
        <dbReference type="PROSITE" id="PS50011"/>
    </source>
</evidence>
<feature type="compositionally biased region" description="Polar residues" evidence="10">
    <location>
        <begin position="2137"/>
        <end position="2149"/>
    </location>
</feature>
<feature type="compositionally biased region" description="Low complexity" evidence="10">
    <location>
        <begin position="1588"/>
        <end position="1600"/>
    </location>
</feature>
<accession>A0A8H8PAP8</accession>
<gene>
    <name evidence="12" type="ORF">RhiXN_01947</name>
</gene>
<feature type="compositionally biased region" description="Polar residues" evidence="10">
    <location>
        <begin position="1577"/>
        <end position="1587"/>
    </location>
</feature>
<feature type="region of interest" description="Disordered" evidence="10">
    <location>
        <begin position="405"/>
        <end position="527"/>
    </location>
</feature>
<feature type="compositionally biased region" description="Polar residues" evidence="10">
    <location>
        <begin position="2156"/>
        <end position="2181"/>
    </location>
</feature>
<feature type="compositionally biased region" description="Polar residues" evidence="10">
    <location>
        <begin position="326"/>
        <end position="335"/>
    </location>
</feature>
<feature type="region of interest" description="Disordered" evidence="10">
    <location>
        <begin position="898"/>
        <end position="1324"/>
    </location>
</feature>
<dbReference type="SUPFAM" id="SSF52080">
    <property type="entry name" value="Ribosomal proteins L15p and L18e"/>
    <property type="match status" value="1"/>
</dbReference>
<keyword evidence="7" id="KW-0067">ATP-binding</keyword>
<keyword evidence="3" id="KW-0723">Serine/threonine-protein kinase</keyword>
<keyword evidence="5" id="KW-0547">Nucleotide-binding</keyword>
<feature type="compositionally biased region" description="Low complexity" evidence="10">
    <location>
        <begin position="1197"/>
        <end position="1212"/>
    </location>
</feature>
<dbReference type="GeneID" id="67024229"/>
<feature type="compositionally biased region" description="Polar residues" evidence="10">
    <location>
        <begin position="1553"/>
        <end position="1571"/>
    </location>
</feature>
<dbReference type="InterPro" id="IPR005749">
    <property type="entry name" value="Ribosomal_uL15_bac-type"/>
</dbReference>
<dbReference type="Proteomes" id="UP000650533">
    <property type="component" value="Chromosome 16"/>
</dbReference>
<dbReference type="HAMAP" id="MF_01341">
    <property type="entry name" value="Ribosomal_uL15"/>
    <property type="match status" value="1"/>
</dbReference>
<feature type="compositionally biased region" description="Basic and acidic residues" evidence="10">
    <location>
        <begin position="614"/>
        <end position="624"/>
    </location>
</feature>
<feature type="region of interest" description="Disordered" evidence="10">
    <location>
        <begin position="2094"/>
        <end position="2207"/>
    </location>
</feature>
<feature type="compositionally biased region" description="Basic and acidic residues" evidence="10">
    <location>
        <begin position="1006"/>
        <end position="1018"/>
    </location>
</feature>
<feature type="region of interest" description="Disordered" evidence="10">
    <location>
        <begin position="555"/>
        <end position="735"/>
    </location>
</feature>
<dbReference type="InterPro" id="IPR011009">
    <property type="entry name" value="Kinase-like_dom_sf"/>
</dbReference>
<keyword evidence="8" id="KW-0689">Ribosomal protein</keyword>
<dbReference type="InterPro" id="IPR000719">
    <property type="entry name" value="Prot_kinase_dom"/>
</dbReference>
<evidence type="ECO:0000256" key="8">
    <source>
        <dbReference type="ARBA" id="ARBA00022980"/>
    </source>
</evidence>
<feature type="region of interest" description="Disordered" evidence="10">
    <location>
        <begin position="1436"/>
        <end position="1498"/>
    </location>
</feature>
<dbReference type="SUPFAM" id="SSF56112">
    <property type="entry name" value="Protein kinase-like (PK-like)"/>
    <property type="match status" value="1"/>
</dbReference>
<feature type="compositionally biased region" description="Polar residues" evidence="10">
    <location>
        <begin position="784"/>
        <end position="793"/>
    </location>
</feature>
<dbReference type="InterPro" id="IPR030878">
    <property type="entry name" value="Ribosomal_uL15"/>
</dbReference>
<reference evidence="12" key="1">
    <citation type="submission" date="2020-05" db="EMBL/GenBank/DDBJ databases">
        <title>Evolutionary and genomic comparisons of hybrid uninucleate and nonhybrid Rhizoctonia fungi.</title>
        <authorList>
            <person name="Li C."/>
            <person name="Chen X."/>
        </authorList>
    </citation>
    <scope>NUCLEOTIDE SEQUENCE</scope>
    <source>
        <strain evidence="12">AG-1 IA</strain>
    </source>
</reference>
<feature type="compositionally biased region" description="Low complexity" evidence="10">
    <location>
        <begin position="1280"/>
        <end position="1297"/>
    </location>
</feature>
<dbReference type="GO" id="GO:0003735">
    <property type="term" value="F:structural constituent of ribosome"/>
    <property type="evidence" value="ECO:0007669"/>
    <property type="project" value="InterPro"/>
</dbReference>
<evidence type="ECO:0000256" key="1">
    <source>
        <dbReference type="ARBA" id="ARBA00007320"/>
    </source>
</evidence>
<feature type="compositionally biased region" description="Polar residues" evidence="10">
    <location>
        <begin position="1604"/>
        <end position="1629"/>
    </location>
</feature>
<feature type="compositionally biased region" description="Polar residues" evidence="10">
    <location>
        <begin position="679"/>
        <end position="688"/>
    </location>
</feature>
<dbReference type="GO" id="GO:0006412">
    <property type="term" value="P:translation"/>
    <property type="evidence" value="ECO:0007669"/>
    <property type="project" value="InterPro"/>
</dbReference>
<feature type="region of interest" description="Disordered" evidence="10">
    <location>
        <begin position="768"/>
        <end position="797"/>
    </location>
</feature>
<feature type="compositionally biased region" description="Low complexity" evidence="10">
    <location>
        <begin position="657"/>
        <end position="668"/>
    </location>
</feature>
<feature type="compositionally biased region" description="Low complexity" evidence="10">
    <location>
        <begin position="1671"/>
        <end position="1684"/>
    </location>
</feature>
<feature type="compositionally biased region" description="Low complexity" evidence="10">
    <location>
        <begin position="2118"/>
        <end position="2130"/>
    </location>
</feature>
<dbReference type="CDD" id="cd14210">
    <property type="entry name" value="PKc_DYRK"/>
    <property type="match status" value="1"/>
</dbReference>
<dbReference type="GO" id="GO:0015934">
    <property type="term" value="C:large ribosomal subunit"/>
    <property type="evidence" value="ECO:0007669"/>
    <property type="project" value="InterPro"/>
</dbReference>
<evidence type="ECO:0000256" key="6">
    <source>
        <dbReference type="ARBA" id="ARBA00022777"/>
    </source>
</evidence>
<evidence type="ECO:0000256" key="2">
    <source>
        <dbReference type="ARBA" id="ARBA00008867"/>
    </source>
</evidence>
<dbReference type="Pfam" id="PF00069">
    <property type="entry name" value="Pkinase"/>
    <property type="match status" value="1"/>
</dbReference>
<dbReference type="NCBIfam" id="TIGR01071">
    <property type="entry name" value="rplO_bact"/>
    <property type="match status" value="1"/>
</dbReference>
<dbReference type="Gene3D" id="3.30.200.20">
    <property type="entry name" value="Phosphorylase Kinase, domain 1"/>
    <property type="match status" value="1"/>
</dbReference>
<feature type="region of interest" description="Disordered" evidence="10">
    <location>
        <begin position="229"/>
        <end position="358"/>
    </location>
</feature>
<keyword evidence="6 12" id="KW-0418">Kinase</keyword>
<dbReference type="RefSeq" id="XP_043187589.1">
    <property type="nucleotide sequence ID" value="XM_043321766.1"/>
</dbReference>
<feature type="compositionally biased region" description="Polar residues" evidence="10">
    <location>
        <begin position="1510"/>
        <end position="1545"/>
    </location>
</feature>
<keyword evidence="4" id="KW-0808">Transferase</keyword>
<feature type="compositionally biased region" description="Polar residues" evidence="10">
    <location>
        <begin position="1233"/>
        <end position="1247"/>
    </location>
</feature>
<dbReference type="PANTHER" id="PTHR24058">
    <property type="entry name" value="DUAL SPECIFICITY PROTEIN KINASE"/>
    <property type="match status" value="1"/>
</dbReference>
<comment type="similarity">
    <text evidence="1">Belongs to the universal ribosomal protein uL15 family.</text>
</comment>
<organism evidence="12 13">
    <name type="scientific">Rhizoctonia solani</name>
    <dbReference type="NCBI Taxonomy" id="456999"/>
    <lineage>
        <taxon>Eukaryota</taxon>
        <taxon>Fungi</taxon>
        <taxon>Dikarya</taxon>
        <taxon>Basidiomycota</taxon>
        <taxon>Agaricomycotina</taxon>
        <taxon>Agaricomycetes</taxon>
        <taxon>Cantharellales</taxon>
        <taxon>Ceratobasidiaceae</taxon>
        <taxon>Rhizoctonia</taxon>
    </lineage>
</organism>
<dbReference type="InterPro" id="IPR036227">
    <property type="entry name" value="Ribosomal_uL15/eL18_sf"/>
</dbReference>
<feature type="compositionally biased region" description="Low complexity" evidence="10">
    <location>
        <begin position="455"/>
        <end position="473"/>
    </location>
</feature>
<feature type="compositionally biased region" description="Polar residues" evidence="10">
    <location>
        <begin position="1176"/>
        <end position="1188"/>
    </location>
</feature>
<dbReference type="Gene3D" id="1.10.510.10">
    <property type="entry name" value="Transferase(Phosphotransferase) domain 1"/>
    <property type="match status" value="1"/>
</dbReference>
<comment type="similarity">
    <text evidence="2">Belongs to the protein kinase superfamily. CMGC Ser/Thr protein kinase family. MNB/DYRK subfamily.</text>
</comment>